<dbReference type="EMBL" id="HE797238">
    <property type="protein sequence ID" value="CCM06174.1"/>
    <property type="molecule type" value="Genomic_DNA"/>
</dbReference>
<protein>
    <recommendedName>
        <fullName evidence="5">GPI anchored protein</fullName>
    </recommendedName>
</protein>
<accession>J4H560</accession>
<feature type="signal peptide" evidence="2">
    <location>
        <begin position="1"/>
        <end position="21"/>
    </location>
</feature>
<feature type="region of interest" description="Disordered" evidence="1">
    <location>
        <begin position="137"/>
        <end position="172"/>
    </location>
</feature>
<dbReference type="STRING" id="599839.J4H560"/>
<dbReference type="OrthoDB" id="4991875at2759"/>
<dbReference type="RefSeq" id="XP_012185457.1">
    <property type="nucleotide sequence ID" value="XM_012330067.1"/>
</dbReference>
<proteinExistence type="predicted"/>
<feature type="compositionally biased region" description="Low complexity" evidence="1">
    <location>
        <begin position="137"/>
        <end position="166"/>
    </location>
</feature>
<evidence type="ECO:0000256" key="2">
    <source>
        <dbReference type="SAM" id="SignalP"/>
    </source>
</evidence>
<evidence type="ECO:0000313" key="3">
    <source>
        <dbReference type="EMBL" id="CCM06174.1"/>
    </source>
</evidence>
<evidence type="ECO:0000256" key="1">
    <source>
        <dbReference type="SAM" id="MobiDB-lite"/>
    </source>
</evidence>
<name>J4H560_9APHY</name>
<keyword evidence="4" id="KW-1185">Reference proteome</keyword>
<keyword evidence="2" id="KW-0732">Signal</keyword>
<evidence type="ECO:0000313" key="4">
    <source>
        <dbReference type="Proteomes" id="UP000006352"/>
    </source>
</evidence>
<reference evidence="3 4" key="1">
    <citation type="journal article" date="2012" name="Appl. Environ. Microbiol.">
        <title>Short-read sequencing for genomic analysis of the brown rot fungus Fibroporia radiculosa.</title>
        <authorList>
            <person name="Tang J.D."/>
            <person name="Perkins A.D."/>
            <person name="Sonstegard T.S."/>
            <person name="Schroeder S.G."/>
            <person name="Burgess S.C."/>
            <person name="Diehl S.V."/>
        </authorList>
    </citation>
    <scope>NUCLEOTIDE SEQUENCE [LARGE SCALE GENOMIC DNA]</scope>
    <source>
        <strain evidence="3 4">TFFH 294</strain>
    </source>
</reference>
<organism evidence="3 4">
    <name type="scientific">Fibroporia radiculosa</name>
    <dbReference type="NCBI Taxonomy" id="599839"/>
    <lineage>
        <taxon>Eukaryota</taxon>
        <taxon>Fungi</taxon>
        <taxon>Dikarya</taxon>
        <taxon>Basidiomycota</taxon>
        <taxon>Agaricomycotina</taxon>
        <taxon>Agaricomycetes</taxon>
        <taxon>Polyporales</taxon>
        <taxon>Fibroporiaceae</taxon>
        <taxon>Fibroporia</taxon>
    </lineage>
</organism>
<feature type="chain" id="PRO_5003778305" description="GPI anchored protein" evidence="2">
    <location>
        <begin position="22"/>
        <end position="196"/>
    </location>
</feature>
<dbReference type="InParanoid" id="J4H560"/>
<evidence type="ECO:0008006" key="5">
    <source>
        <dbReference type="Google" id="ProtNLM"/>
    </source>
</evidence>
<dbReference type="Proteomes" id="UP000006352">
    <property type="component" value="Unassembled WGS sequence"/>
</dbReference>
<dbReference type="HOGENOM" id="CLU_1390259_0_0_1"/>
<gene>
    <name evidence="3" type="ORF">FIBRA_08416</name>
</gene>
<sequence>MHSVASKILIAAGLLASYVAADSPFLITSGFASVQTLGVGPDGATTYIFYQSTTGPTQDDPGPDGPMTVAIGASTMRGSYVDPTDSIVVIENCGITNGVGVCAEIIENGVPGSVTFTTTEYETQTFSTTAVQGGAPTAVTTTSTSVSTGVSTTSTASSSASTTTTTQNKTSDGVKTTFTSFSLMMWGSAVTILMVL</sequence>
<dbReference type="AlphaFoldDB" id="J4H560"/>
<dbReference type="GeneID" id="24101074"/>